<gene>
    <name evidence="1" type="ORF">METZ01_LOCUS368500</name>
</gene>
<protein>
    <recommendedName>
        <fullName evidence="2">SF4 helicase domain-containing protein</fullName>
    </recommendedName>
</protein>
<accession>A0A382T0Q5</accession>
<sequence>NSNDTVFTVITGAEAELITPKPTEWIIEKIFPMGFKTILAGTTGANKSIYAMQEGMSIANDEDSFLGFDIMQKGLSVLFVDTEVGIDELVKRYHRIKNNFTNWEKGIDRFNMLSKKGSFSNIWNELKQNVEKYKPDVLYIDCLYNAVIDRDISKGPSVAKFTDQITELKESFDLTIRIVHHFNKGFHEYGLNKDRMSGASVLQNWVEHLILMTRTNVHSLRLIKIDKARGVDFTDNYYGLNWNAGKYKLEMLGIVNNWKQLITEDDKKYIWQTALEQMPNTFTTNDWVKVVVNGLNMVKERQAKEW</sequence>
<reference evidence="1" key="1">
    <citation type="submission" date="2018-05" db="EMBL/GenBank/DDBJ databases">
        <authorList>
            <person name="Lanie J.A."/>
            <person name="Ng W.-L."/>
            <person name="Kazmierczak K.M."/>
            <person name="Andrzejewski T.M."/>
            <person name="Davidsen T.M."/>
            <person name="Wayne K.J."/>
            <person name="Tettelin H."/>
            <person name="Glass J.I."/>
            <person name="Rusch D."/>
            <person name="Podicherti R."/>
            <person name="Tsui H.-C.T."/>
            <person name="Winkler M.E."/>
        </authorList>
    </citation>
    <scope>NUCLEOTIDE SEQUENCE</scope>
</reference>
<evidence type="ECO:0000313" key="1">
    <source>
        <dbReference type="EMBL" id="SVD15646.1"/>
    </source>
</evidence>
<dbReference type="AlphaFoldDB" id="A0A382T0Q5"/>
<dbReference type="EMBL" id="UINC01132992">
    <property type="protein sequence ID" value="SVD15646.1"/>
    <property type="molecule type" value="Genomic_DNA"/>
</dbReference>
<feature type="non-terminal residue" evidence="1">
    <location>
        <position position="1"/>
    </location>
</feature>
<proteinExistence type="predicted"/>
<dbReference type="Gene3D" id="3.40.50.300">
    <property type="entry name" value="P-loop containing nucleotide triphosphate hydrolases"/>
    <property type="match status" value="1"/>
</dbReference>
<feature type="non-terminal residue" evidence="1">
    <location>
        <position position="306"/>
    </location>
</feature>
<dbReference type="Pfam" id="PF13481">
    <property type="entry name" value="AAA_25"/>
    <property type="match status" value="1"/>
</dbReference>
<evidence type="ECO:0008006" key="2">
    <source>
        <dbReference type="Google" id="ProtNLM"/>
    </source>
</evidence>
<name>A0A382T0Q5_9ZZZZ</name>
<organism evidence="1">
    <name type="scientific">marine metagenome</name>
    <dbReference type="NCBI Taxonomy" id="408172"/>
    <lineage>
        <taxon>unclassified sequences</taxon>
        <taxon>metagenomes</taxon>
        <taxon>ecological metagenomes</taxon>
    </lineage>
</organism>
<dbReference type="InterPro" id="IPR027417">
    <property type="entry name" value="P-loop_NTPase"/>
</dbReference>
<dbReference type="SUPFAM" id="SSF52540">
    <property type="entry name" value="P-loop containing nucleoside triphosphate hydrolases"/>
    <property type="match status" value="1"/>
</dbReference>